<evidence type="ECO:0000313" key="6">
    <source>
        <dbReference type="EMBL" id="KIO34490.1"/>
    </source>
</evidence>
<feature type="compositionally biased region" description="Low complexity" evidence="5">
    <location>
        <begin position="72"/>
        <end position="82"/>
    </location>
</feature>
<dbReference type="EMBL" id="KN822942">
    <property type="protein sequence ID" value="KIO34490.1"/>
    <property type="molecule type" value="Genomic_DNA"/>
</dbReference>
<dbReference type="Pfam" id="PF01231">
    <property type="entry name" value="IDO"/>
    <property type="match status" value="1"/>
</dbReference>
<dbReference type="PANTHER" id="PTHR28657">
    <property type="entry name" value="INDOLEAMINE 2,3-DIOXYGENASE"/>
    <property type="match status" value="1"/>
</dbReference>
<dbReference type="GO" id="GO:0033754">
    <property type="term" value="F:indoleamine 2,3-dioxygenase activity"/>
    <property type="evidence" value="ECO:0007669"/>
    <property type="project" value="TreeGrafter"/>
</dbReference>
<evidence type="ECO:0000256" key="3">
    <source>
        <dbReference type="ARBA" id="ARBA00023004"/>
    </source>
</evidence>
<dbReference type="SUPFAM" id="SSF140959">
    <property type="entry name" value="Indolic compounds 2,3-dioxygenase-like"/>
    <property type="match status" value="1"/>
</dbReference>
<dbReference type="InterPro" id="IPR000898">
    <property type="entry name" value="Indolamine_dOase"/>
</dbReference>
<accession>A0A0C3QMZ5</accession>
<sequence length="555" mass="60654">MAPHHPSQFHYTPASSSHFHPNVLFEEDWPSAAPERSVTPNSTSTSRPDLGQVPTMPSTHFLSLARNPTIGSSTVTSTSTTSDGLSGPVLVRRGVDTSTTSAADFDVDAKTGFMPTRSPIVLLPGELGAVWERVLSTAIEGGGLTLGQYVESRTQAEKNAQWRKTVDEMPVLSIAPIRHSEVYLRRAHHVLTFILHFYIHSQLPLTGPGPHPPQRIPPCLAIPLVELSKELVMPPILTYADNVLYNWSLNDPTQPLSVDNVKMVNTFSGTQSERHFYITSARIELRGVEALELMKSCMDEAFIGDTISLQRIVGYLHRLSIVIDDMAVLLMAVRDECDPHEFYTQIRPWFNGWSPGAREWLFEGVDEEDQAKFATLSGPSAGQSSLIHALDVFLGVDHTKPETAPSFPSSSTAGSPSKARSGSDPTFLMKMEQYMPRHHRAFLQHLRAANQTHVRALVAANVSSGSVGVSLQAAYDEAVMALKRFRDGHIRIATLYIVSQARKNARPSASAGNETKPNPPVLEEVRGTGGTSLVPFLKECRDNTAKTALGSGPGQ</sequence>
<evidence type="ECO:0000313" key="7">
    <source>
        <dbReference type="Proteomes" id="UP000054248"/>
    </source>
</evidence>
<dbReference type="HOGENOM" id="CLU_010089_2_0_1"/>
<dbReference type="InterPro" id="IPR037217">
    <property type="entry name" value="Trp/Indoleamine_2_3_dOase-like"/>
</dbReference>
<feature type="region of interest" description="Disordered" evidence="5">
    <location>
        <begin position="403"/>
        <end position="424"/>
    </location>
</feature>
<reference evidence="7" key="2">
    <citation type="submission" date="2015-01" db="EMBL/GenBank/DDBJ databases">
        <title>Evolutionary Origins and Diversification of the Mycorrhizal Mutualists.</title>
        <authorList>
            <consortium name="DOE Joint Genome Institute"/>
            <consortium name="Mycorrhizal Genomics Consortium"/>
            <person name="Kohler A."/>
            <person name="Kuo A."/>
            <person name="Nagy L.G."/>
            <person name="Floudas D."/>
            <person name="Copeland A."/>
            <person name="Barry K.W."/>
            <person name="Cichocki N."/>
            <person name="Veneault-Fourrey C."/>
            <person name="LaButti K."/>
            <person name="Lindquist E.A."/>
            <person name="Lipzen A."/>
            <person name="Lundell T."/>
            <person name="Morin E."/>
            <person name="Murat C."/>
            <person name="Riley R."/>
            <person name="Ohm R."/>
            <person name="Sun H."/>
            <person name="Tunlid A."/>
            <person name="Henrissat B."/>
            <person name="Grigoriev I.V."/>
            <person name="Hibbett D.S."/>
            <person name="Martin F."/>
        </authorList>
    </citation>
    <scope>NUCLEOTIDE SEQUENCE [LARGE SCALE GENOMIC DNA]</scope>
    <source>
        <strain evidence="7">MUT 4182</strain>
    </source>
</reference>
<evidence type="ECO:0000256" key="1">
    <source>
        <dbReference type="ARBA" id="ARBA00007119"/>
    </source>
</evidence>
<dbReference type="GO" id="GO:0034354">
    <property type="term" value="P:'de novo' NAD+ biosynthetic process from L-tryptophan"/>
    <property type="evidence" value="ECO:0007669"/>
    <property type="project" value="TreeGrafter"/>
</dbReference>
<keyword evidence="4" id="KW-0349">Heme</keyword>
<evidence type="ECO:0000256" key="4">
    <source>
        <dbReference type="PIRSR" id="PIRSR600898-1"/>
    </source>
</evidence>
<feature type="compositionally biased region" description="Polar residues" evidence="5">
    <location>
        <begin position="38"/>
        <end position="47"/>
    </location>
</feature>
<dbReference type="OrthoDB" id="540174at2759"/>
<comment type="similarity">
    <text evidence="1">Belongs to the indoleamine 2,3-dioxygenase family.</text>
</comment>
<dbReference type="GO" id="GO:0019441">
    <property type="term" value="P:L-tryptophan catabolic process to kynurenine"/>
    <property type="evidence" value="ECO:0007669"/>
    <property type="project" value="InterPro"/>
</dbReference>
<dbReference type="GO" id="GO:0005737">
    <property type="term" value="C:cytoplasm"/>
    <property type="evidence" value="ECO:0007669"/>
    <property type="project" value="TreeGrafter"/>
</dbReference>
<dbReference type="Gene3D" id="1.20.58.480">
    <property type="match status" value="1"/>
</dbReference>
<evidence type="ECO:0000256" key="5">
    <source>
        <dbReference type="SAM" id="MobiDB-lite"/>
    </source>
</evidence>
<feature type="region of interest" description="Disordered" evidence="5">
    <location>
        <begin position="503"/>
        <end position="528"/>
    </location>
</feature>
<name>A0A0C3QMZ5_9AGAM</name>
<reference evidence="6 7" key="1">
    <citation type="submission" date="2014-04" db="EMBL/GenBank/DDBJ databases">
        <authorList>
            <consortium name="DOE Joint Genome Institute"/>
            <person name="Kuo A."/>
            <person name="Girlanda M."/>
            <person name="Perotto S."/>
            <person name="Kohler A."/>
            <person name="Nagy L.G."/>
            <person name="Floudas D."/>
            <person name="Copeland A."/>
            <person name="Barry K.W."/>
            <person name="Cichocki N."/>
            <person name="Veneault-Fourrey C."/>
            <person name="LaButti K."/>
            <person name="Lindquist E.A."/>
            <person name="Lipzen A."/>
            <person name="Lundell T."/>
            <person name="Morin E."/>
            <person name="Murat C."/>
            <person name="Sun H."/>
            <person name="Tunlid A."/>
            <person name="Henrissat B."/>
            <person name="Grigoriev I.V."/>
            <person name="Hibbett D.S."/>
            <person name="Martin F."/>
            <person name="Nordberg H.P."/>
            <person name="Cantor M.N."/>
            <person name="Hua S.X."/>
        </authorList>
    </citation>
    <scope>NUCLEOTIDE SEQUENCE [LARGE SCALE GENOMIC DNA]</scope>
    <source>
        <strain evidence="6 7">MUT 4182</strain>
    </source>
</reference>
<dbReference type="Proteomes" id="UP000054248">
    <property type="component" value="Unassembled WGS sequence"/>
</dbReference>
<feature type="compositionally biased region" description="Low complexity" evidence="5">
    <location>
        <begin position="404"/>
        <end position="420"/>
    </location>
</feature>
<dbReference type="STRING" id="1051891.A0A0C3QMZ5"/>
<feature type="region of interest" description="Disordered" evidence="5">
    <location>
        <begin position="31"/>
        <end position="89"/>
    </location>
</feature>
<gene>
    <name evidence="6" type="ORF">M407DRAFT_16472</name>
</gene>
<keyword evidence="3 4" id="KW-0408">Iron</keyword>
<dbReference type="PANTHER" id="PTHR28657:SF5">
    <property type="entry name" value="INDOLEAMINE 2,3-DIOXYGENASE"/>
    <property type="match status" value="1"/>
</dbReference>
<evidence type="ECO:0000256" key="2">
    <source>
        <dbReference type="ARBA" id="ARBA00022723"/>
    </source>
</evidence>
<organism evidence="6 7">
    <name type="scientific">Tulasnella calospora MUT 4182</name>
    <dbReference type="NCBI Taxonomy" id="1051891"/>
    <lineage>
        <taxon>Eukaryota</taxon>
        <taxon>Fungi</taxon>
        <taxon>Dikarya</taxon>
        <taxon>Basidiomycota</taxon>
        <taxon>Agaricomycotina</taxon>
        <taxon>Agaricomycetes</taxon>
        <taxon>Cantharellales</taxon>
        <taxon>Tulasnellaceae</taxon>
        <taxon>Tulasnella</taxon>
    </lineage>
</organism>
<keyword evidence="2 4" id="KW-0479">Metal-binding</keyword>
<dbReference type="GO" id="GO:0020037">
    <property type="term" value="F:heme binding"/>
    <property type="evidence" value="ECO:0007669"/>
    <property type="project" value="InterPro"/>
</dbReference>
<keyword evidence="7" id="KW-1185">Reference proteome</keyword>
<dbReference type="AlphaFoldDB" id="A0A0C3QMZ5"/>
<dbReference type="GO" id="GO:0046872">
    <property type="term" value="F:metal ion binding"/>
    <property type="evidence" value="ECO:0007669"/>
    <property type="project" value="UniProtKB-KW"/>
</dbReference>
<feature type="binding site" description="proximal binding residue" evidence="4">
    <location>
        <position position="489"/>
    </location>
    <ligand>
        <name>heme b</name>
        <dbReference type="ChEBI" id="CHEBI:60344"/>
    </ligand>
    <ligandPart>
        <name>Fe</name>
        <dbReference type="ChEBI" id="CHEBI:18248"/>
    </ligandPart>
</feature>
<evidence type="ECO:0008006" key="8">
    <source>
        <dbReference type="Google" id="ProtNLM"/>
    </source>
</evidence>
<proteinExistence type="inferred from homology"/>
<protein>
    <recommendedName>
        <fullName evidence="8">Indoleamine 2,3-dioxygenase</fullName>
    </recommendedName>
</protein>